<organism evidence="8 9">
    <name type="scientific">Thalassotalea marina</name>
    <dbReference type="NCBI Taxonomy" id="1673741"/>
    <lineage>
        <taxon>Bacteria</taxon>
        <taxon>Pseudomonadati</taxon>
        <taxon>Pseudomonadota</taxon>
        <taxon>Gammaproteobacteria</taxon>
        <taxon>Alteromonadales</taxon>
        <taxon>Colwelliaceae</taxon>
        <taxon>Thalassotalea</taxon>
    </lineage>
</organism>
<evidence type="ECO:0000256" key="1">
    <source>
        <dbReference type="ARBA" id="ARBA00004651"/>
    </source>
</evidence>
<feature type="transmembrane region" description="Helical" evidence="6">
    <location>
        <begin position="92"/>
        <end position="114"/>
    </location>
</feature>
<dbReference type="Gene3D" id="1.20.950.20">
    <property type="entry name" value="Transmembrane di-heme cytochromes, Chain C"/>
    <property type="match status" value="1"/>
</dbReference>
<dbReference type="InterPro" id="IPR011577">
    <property type="entry name" value="Cyt_b561_bac/Ni-Hgenase"/>
</dbReference>
<feature type="transmembrane region" description="Helical" evidence="6">
    <location>
        <begin position="194"/>
        <end position="212"/>
    </location>
</feature>
<sequence>MKHYLIWDLPTRIFHWGLVLCLLGLWYTAESEGEYIDLHMKLGYVVIGLLCFRLIWGIIGTRHARFMSFVPTPTKIKAYVKRPSDYPGHNPLGALMVFALLALVLVQASTGLFIDDDIFSAGPYNGVLSSSLESLMNTIHHNGFDLILIAAAIHILAVAYYWRVKGKNLVKPMLTGKKSEKDVRSDDAINHSKLLIALFVAVVVALFVYWLVVLNAPVVEEFYY</sequence>
<accession>A0A919EN15</accession>
<evidence type="ECO:0000259" key="7">
    <source>
        <dbReference type="Pfam" id="PF01292"/>
    </source>
</evidence>
<feature type="transmembrane region" description="Helical" evidence="6">
    <location>
        <begin position="143"/>
        <end position="162"/>
    </location>
</feature>
<proteinExistence type="predicted"/>
<dbReference type="InterPro" id="IPR051542">
    <property type="entry name" value="Hydrogenase_cytochrome"/>
</dbReference>
<evidence type="ECO:0000256" key="5">
    <source>
        <dbReference type="ARBA" id="ARBA00023136"/>
    </source>
</evidence>
<name>A0A919EN15_9GAMM</name>
<evidence type="ECO:0000313" key="9">
    <source>
        <dbReference type="Proteomes" id="UP000623842"/>
    </source>
</evidence>
<gene>
    <name evidence="8" type="ORF">GCM10017161_31180</name>
</gene>
<dbReference type="GO" id="GO:0020037">
    <property type="term" value="F:heme binding"/>
    <property type="evidence" value="ECO:0007669"/>
    <property type="project" value="TreeGrafter"/>
</dbReference>
<dbReference type="GO" id="GO:0005886">
    <property type="term" value="C:plasma membrane"/>
    <property type="evidence" value="ECO:0007669"/>
    <property type="project" value="UniProtKB-SubCell"/>
</dbReference>
<dbReference type="AlphaFoldDB" id="A0A919EN15"/>
<protein>
    <recommendedName>
        <fullName evidence="7">Cytochrome b561 bacterial/Ni-hydrogenase domain-containing protein</fullName>
    </recommendedName>
</protein>
<dbReference type="GO" id="GO:0022904">
    <property type="term" value="P:respiratory electron transport chain"/>
    <property type="evidence" value="ECO:0007669"/>
    <property type="project" value="InterPro"/>
</dbReference>
<dbReference type="SUPFAM" id="SSF81342">
    <property type="entry name" value="Transmembrane di-heme cytochromes"/>
    <property type="match status" value="1"/>
</dbReference>
<dbReference type="RefSeq" id="WP_189772480.1">
    <property type="nucleotide sequence ID" value="NZ_BNCK01000007.1"/>
</dbReference>
<keyword evidence="3 6" id="KW-0812">Transmembrane</keyword>
<evidence type="ECO:0000256" key="6">
    <source>
        <dbReference type="SAM" id="Phobius"/>
    </source>
</evidence>
<comment type="caution">
    <text evidence="8">The sequence shown here is derived from an EMBL/GenBank/DDBJ whole genome shotgun (WGS) entry which is preliminary data.</text>
</comment>
<evidence type="ECO:0000256" key="4">
    <source>
        <dbReference type="ARBA" id="ARBA00022989"/>
    </source>
</evidence>
<keyword evidence="5 6" id="KW-0472">Membrane</keyword>
<keyword evidence="2" id="KW-1003">Cell membrane</keyword>
<dbReference type="InterPro" id="IPR016174">
    <property type="entry name" value="Di-haem_cyt_TM"/>
</dbReference>
<dbReference type="EMBL" id="BNCK01000007">
    <property type="protein sequence ID" value="GHG00294.1"/>
    <property type="molecule type" value="Genomic_DNA"/>
</dbReference>
<dbReference type="GO" id="GO:0009055">
    <property type="term" value="F:electron transfer activity"/>
    <property type="evidence" value="ECO:0007669"/>
    <property type="project" value="InterPro"/>
</dbReference>
<keyword evidence="9" id="KW-1185">Reference proteome</keyword>
<feature type="transmembrane region" description="Helical" evidence="6">
    <location>
        <begin position="12"/>
        <end position="29"/>
    </location>
</feature>
<dbReference type="Pfam" id="PF01292">
    <property type="entry name" value="Ni_hydr_CYTB"/>
    <property type="match status" value="1"/>
</dbReference>
<evidence type="ECO:0000256" key="2">
    <source>
        <dbReference type="ARBA" id="ARBA00022475"/>
    </source>
</evidence>
<comment type="subcellular location">
    <subcellularLocation>
        <location evidence="1">Cell membrane</location>
        <topology evidence="1">Multi-pass membrane protein</topology>
    </subcellularLocation>
</comment>
<reference evidence="8" key="2">
    <citation type="submission" date="2020-09" db="EMBL/GenBank/DDBJ databases">
        <authorList>
            <person name="Sun Q."/>
            <person name="Kim S."/>
        </authorList>
    </citation>
    <scope>NUCLEOTIDE SEQUENCE</scope>
    <source>
        <strain evidence="8">KCTC 42731</strain>
    </source>
</reference>
<dbReference type="Proteomes" id="UP000623842">
    <property type="component" value="Unassembled WGS sequence"/>
</dbReference>
<evidence type="ECO:0000313" key="8">
    <source>
        <dbReference type="EMBL" id="GHG00294.1"/>
    </source>
</evidence>
<evidence type="ECO:0000256" key="3">
    <source>
        <dbReference type="ARBA" id="ARBA00022692"/>
    </source>
</evidence>
<dbReference type="PANTHER" id="PTHR30485">
    <property type="entry name" value="NI/FE-HYDROGENASE 1 B-TYPE CYTOCHROME SUBUNIT"/>
    <property type="match status" value="1"/>
</dbReference>
<feature type="transmembrane region" description="Helical" evidence="6">
    <location>
        <begin position="41"/>
        <end position="59"/>
    </location>
</feature>
<reference evidence="8" key="1">
    <citation type="journal article" date="2014" name="Int. J. Syst. Evol. Microbiol.">
        <title>Complete genome sequence of Corynebacterium casei LMG S-19264T (=DSM 44701T), isolated from a smear-ripened cheese.</title>
        <authorList>
            <consortium name="US DOE Joint Genome Institute (JGI-PGF)"/>
            <person name="Walter F."/>
            <person name="Albersmeier A."/>
            <person name="Kalinowski J."/>
            <person name="Ruckert C."/>
        </authorList>
    </citation>
    <scope>NUCLEOTIDE SEQUENCE</scope>
    <source>
        <strain evidence="8">KCTC 42731</strain>
    </source>
</reference>
<dbReference type="PANTHER" id="PTHR30485:SF2">
    <property type="entry name" value="BLL0597 PROTEIN"/>
    <property type="match status" value="1"/>
</dbReference>
<keyword evidence="4 6" id="KW-1133">Transmembrane helix</keyword>
<feature type="domain" description="Cytochrome b561 bacterial/Ni-hydrogenase" evidence="7">
    <location>
        <begin position="7"/>
        <end position="176"/>
    </location>
</feature>